<evidence type="ECO:0000313" key="3">
    <source>
        <dbReference type="Proteomes" id="UP000002296"/>
    </source>
</evidence>
<proteinExistence type="predicted"/>
<dbReference type="Proteomes" id="UP000002296">
    <property type="component" value="Unassembled WGS sequence"/>
</dbReference>
<feature type="transmembrane region" description="Helical" evidence="1">
    <location>
        <begin position="30"/>
        <end position="47"/>
    </location>
</feature>
<keyword evidence="1" id="KW-1133">Transmembrane helix</keyword>
<keyword evidence="1" id="KW-0812">Transmembrane</keyword>
<dbReference type="eggNOG" id="ENOG502S02G">
    <property type="taxonomic scope" value="Eukaryota"/>
</dbReference>
<dbReference type="AlphaFoldDB" id="Q4DVN1"/>
<dbReference type="EMBL" id="AAHK01000142">
    <property type="protein sequence ID" value="EAN96560.1"/>
    <property type="molecule type" value="Genomic_DNA"/>
</dbReference>
<name>Q4DVN1_TRYCC</name>
<feature type="transmembrane region" description="Helical" evidence="1">
    <location>
        <begin position="6"/>
        <end position="23"/>
    </location>
</feature>
<organism evidence="2 3">
    <name type="scientific">Trypanosoma cruzi (strain CL Brener)</name>
    <dbReference type="NCBI Taxonomy" id="353153"/>
    <lineage>
        <taxon>Eukaryota</taxon>
        <taxon>Discoba</taxon>
        <taxon>Euglenozoa</taxon>
        <taxon>Kinetoplastea</taxon>
        <taxon>Metakinetoplastina</taxon>
        <taxon>Trypanosomatida</taxon>
        <taxon>Trypanosomatidae</taxon>
        <taxon>Trypanosoma</taxon>
        <taxon>Schizotrypanum</taxon>
    </lineage>
</organism>
<evidence type="ECO:0000256" key="1">
    <source>
        <dbReference type="SAM" id="Phobius"/>
    </source>
</evidence>
<evidence type="ECO:0000313" key="2">
    <source>
        <dbReference type="EMBL" id="EAN96560.1"/>
    </source>
</evidence>
<sequence>MDINIFIHVLMEIFFFSFLNNFFVDFLFMVKFFSLFFLFGLLLSLMYSNNPSNNEISVILFINKERCEGISFSVERDAPADMPVEGGTNTSAIRKAARRYNGLYELFFSMELEENKLSAFARGRIVGHVLLPSGAIHYLGPLMPPGEPVDSAMFVEDIPDTIQLRFTLDMKVPVGVSAVWPAELLLADHVMAIIDNDDLSGSVPSSHVQNLVRELPFYNRGMRRFNNWSNFVRFFAMYYHSWELIQYSEEMHEHLGFSKLMLAGEMRMVSKKFLNSYMRADKERDIIRYEAFLEFQHLLLSFTGPFDGTRRSPRLSNDAFRLLGESRSFRTLNTVNYVRILRLVALDPERYVLFDAHHPIRIDWKHSEETTPGLVEMCPV</sequence>
<gene>
    <name evidence="2" type="ORF">Tc00.1047053508207.60</name>
</gene>
<dbReference type="InParanoid" id="Q4DVN1"/>
<reference evidence="2 3" key="1">
    <citation type="journal article" date="2005" name="Science">
        <title>The genome sequence of Trypanosoma cruzi, etiologic agent of Chagas disease.</title>
        <authorList>
            <person name="El-Sayed N.M."/>
            <person name="Myler P.J."/>
            <person name="Bartholomeu D.C."/>
            <person name="Nilsson D."/>
            <person name="Aggarwal G."/>
            <person name="Tran A.N."/>
            <person name="Ghedin E."/>
            <person name="Worthey E.A."/>
            <person name="Delcher A.L."/>
            <person name="Blandin G."/>
            <person name="Westenberger S.J."/>
            <person name="Caler E."/>
            <person name="Cerqueira G.C."/>
            <person name="Branche C."/>
            <person name="Haas B."/>
            <person name="Anupama A."/>
            <person name="Arner E."/>
            <person name="Aslund L."/>
            <person name="Attipoe P."/>
            <person name="Bontempi E."/>
            <person name="Bringaud F."/>
            <person name="Burton P."/>
            <person name="Cadag E."/>
            <person name="Campbell D.A."/>
            <person name="Carrington M."/>
            <person name="Crabtree J."/>
            <person name="Darban H."/>
            <person name="da Silveira J.F."/>
            <person name="de Jong P."/>
            <person name="Edwards K."/>
            <person name="Englund P.T."/>
            <person name="Fazelina G."/>
            <person name="Feldblyum T."/>
            <person name="Ferella M."/>
            <person name="Frasch A.C."/>
            <person name="Gull K."/>
            <person name="Horn D."/>
            <person name="Hou L."/>
            <person name="Huang Y."/>
            <person name="Kindlund E."/>
            <person name="Klingbeil M."/>
            <person name="Kluge S."/>
            <person name="Koo H."/>
            <person name="Lacerda D."/>
            <person name="Levin M.J."/>
            <person name="Lorenzi H."/>
            <person name="Louie T."/>
            <person name="Machado C.R."/>
            <person name="McCulloch R."/>
            <person name="McKenna A."/>
            <person name="Mizuno Y."/>
            <person name="Mottram J.C."/>
            <person name="Nelson S."/>
            <person name="Ochaya S."/>
            <person name="Osoegawa K."/>
            <person name="Pai G."/>
            <person name="Parsons M."/>
            <person name="Pentony M."/>
            <person name="Pettersson U."/>
            <person name="Pop M."/>
            <person name="Ramirez J.L."/>
            <person name="Rinta J."/>
            <person name="Robertson L."/>
            <person name="Salzberg S.L."/>
            <person name="Sanchez D.O."/>
            <person name="Seyler A."/>
            <person name="Sharma R."/>
            <person name="Shetty J."/>
            <person name="Simpson A.J."/>
            <person name="Sisk E."/>
            <person name="Tammi M.T."/>
            <person name="Tarleton R."/>
            <person name="Teixeira S."/>
            <person name="Van Aken S."/>
            <person name="Vogt C."/>
            <person name="Ward P.N."/>
            <person name="Wickstead B."/>
            <person name="Wortman J."/>
            <person name="White O."/>
            <person name="Fraser C.M."/>
            <person name="Stuart K.D."/>
            <person name="Andersson B."/>
        </authorList>
    </citation>
    <scope>NUCLEOTIDE SEQUENCE [LARGE SCALE GENOMIC DNA]</scope>
    <source>
        <strain evidence="2 3">CL Brener</strain>
    </source>
</reference>
<dbReference type="OMA" id="AHYEEPR"/>
<dbReference type="RefSeq" id="XP_818411.1">
    <property type="nucleotide sequence ID" value="XM_813318.1"/>
</dbReference>
<accession>Q4DVN1</accession>
<dbReference type="GeneID" id="3550674"/>
<comment type="caution">
    <text evidence="2">The sequence shown here is derived from an EMBL/GenBank/DDBJ whole genome shotgun (WGS) entry which is preliminary data.</text>
</comment>
<dbReference type="KEGG" id="tcr:508207.60"/>
<dbReference type="PaxDb" id="353153-Q4DVN1"/>
<protein>
    <submittedName>
        <fullName evidence="2">Uncharacterized protein</fullName>
    </submittedName>
</protein>
<keyword evidence="3" id="KW-1185">Reference proteome</keyword>
<keyword evidence="1" id="KW-0472">Membrane</keyword>